<feature type="compositionally biased region" description="Polar residues" evidence="1">
    <location>
        <begin position="1"/>
        <end position="20"/>
    </location>
</feature>
<accession>E6PYF1</accession>
<evidence type="ECO:0000313" key="2">
    <source>
        <dbReference type="EMBL" id="CBH99960.1"/>
    </source>
</evidence>
<feature type="region of interest" description="Disordered" evidence="1">
    <location>
        <begin position="1"/>
        <end position="23"/>
    </location>
</feature>
<dbReference type="SUPFAM" id="SSF49785">
    <property type="entry name" value="Galactose-binding domain-like"/>
    <property type="match status" value="1"/>
</dbReference>
<evidence type="ECO:0000256" key="1">
    <source>
        <dbReference type="SAM" id="MobiDB-lite"/>
    </source>
</evidence>
<sequence>MQVQSSWFPLTDRNPQTFTDIPNAKPEDFVKATETVFHQADAASGVELMVMPTP</sequence>
<dbReference type="InterPro" id="IPR008979">
    <property type="entry name" value="Galactose-bd-like_sf"/>
</dbReference>
<gene>
    <name evidence="2" type="ORF">CARN3_0934</name>
</gene>
<dbReference type="EMBL" id="CABN01000078">
    <property type="protein sequence ID" value="CBH99960.1"/>
    <property type="molecule type" value="Genomic_DNA"/>
</dbReference>
<dbReference type="AlphaFoldDB" id="E6PYF1"/>
<proteinExistence type="predicted"/>
<name>E6PYF1_9ZZZZ</name>
<comment type="caution">
    <text evidence="2">The sequence shown here is derived from an EMBL/GenBank/DDBJ whole genome shotgun (WGS) entry which is preliminary data.</text>
</comment>
<protein>
    <submittedName>
        <fullName evidence="2">Peptidase S15</fullName>
    </submittedName>
</protein>
<dbReference type="Gene3D" id="2.60.120.260">
    <property type="entry name" value="Galactose-binding domain-like"/>
    <property type="match status" value="1"/>
</dbReference>
<organism evidence="2">
    <name type="scientific">mine drainage metagenome</name>
    <dbReference type="NCBI Taxonomy" id="410659"/>
    <lineage>
        <taxon>unclassified sequences</taxon>
        <taxon>metagenomes</taxon>
        <taxon>ecological metagenomes</taxon>
    </lineage>
</organism>
<reference evidence="2" key="1">
    <citation type="submission" date="2009-10" db="EMBL/GenBank/DDBJ databases">
        <title>Diversity of trophic interactions inside an arsenic-rich microbial ecosystem.</title>
        <authorList>
            <person name="Bertin P.N."/>
            <person name="Heinrich-Salmeron A."/>
            <person name="Pelletier E."/>
            <person name="Goulhen-Chollet F."/>
            <person name="Arsene-Ploetze F."/>
            <person name="Gallien S."/>
            <person name="Calteau A."/>
            <person name="Vallenet D."/>
            <person name="Casiot C."/>
            <person name="Chane-Woon-Ming B."/>
            <person name="Giloteaux L."/>
            <person name="Barakat M."/>
            <person name="Bonnefoy V."/>
            <person name="Bruneel O."/>
            <person name="Chandler M."/>
            <person name="Cleiss J."/>
            <person name="Duran R."/>
            <person name="Elbaz-Poulichet F."/>
            <person name="Fonknechten N."/>
            <person name="Lauga B."/>
            <person name="Mornico D."/>
            <person name="Ortet P."/>
            <person name="Schaeffer C."/>
            <person name="Siguier P."/>
            <person name="Alexander Thil Smith A."/>
            <person name="Van Dorsselaer A."/>
            <person name="Weissenbach J."/>
            <person name="Medigue C."/>
            <person name="Le Paslier D."/>
        </authorList>
    </citation>
    <scope>NUCLEOTIDE SEQUENCE</scope>
</reference>